<gene>
    <name evidence="1" type="ORF">HPB50_001707</name>
</gene>
<proteinExistence type="predicted"/>
<reference evidence="1" key="1">
    <citation type="submission" date="2020-05" db="EMBL/GenBank/DDBJ databases">
        <title>Large-scale comparative analyses of tick genomes elucidate their genetic diversity and vector capacities.</title>
        <authorList>
            <person name="Jia N."/>
            <person name="Wang J."/>
            <person name="Shi W."/>
            <person name="Du L."/>
            <person name="Sun Y."/>
            <person name="Zhan W."/>
            <person name="Jiang J."/>
            <person name="Wang Q."/>
            <person name="Zhang B."/>
            <person name="Ji P."/>
            <person name="Sakyi L.B."/>
            <person name="Cui X."/>
            <person name="Yuan T."/>
            <person name="Jiang B."/>
            <person name="Yang W."/>
            <person name="Lam T.T.-Y."/>
            <person name="Chang Q."/>
            <person name="Ding S."/>
            <person name="Wang X."/>
            <person name="Zhu J."/>
            <person name="Ruan X."/>
            <person name="Zhao L."/>
            <person name="Wei J."/>
            <person name="Que T."/>
            <person name="Du C."/>
            <person name="Cheng J."/>
            <person name="Dai P."/>
            <person name="Han X."/>
            <person name="Huang E."/>
            <person name="Gao Y."/>
            <person name="Liu J."/>
            <person name="Shao H."/>
            <person name="Ye R."/>
            <person name="Li L."/>
            <person name="Wei W."/>
            <person name="Wang X."/>
            <person name="Wang C."/>
            <person name="Yang T."/>
            <person name="Huo Q."/>
            <person name="Li W."/>
            <person name="Guo W."/>
            <person name="Chen H."/>
            <person name="Zhou L."/>
            <person name="Ni X."/>
            <person name="Tian J."/>
            <person name="Zhou Y."/>
            <person name="Sheng Y."/>
            <person name="Liu T."/>
            <person name="Pan Y."/>
            <person name="Xia L."/>
            <person name="Li J."/>
            <person name="Zhao F."/>
            <person name="Cao W."/>
        </authorList>
    </citation>
    <scope>NUCLEOTIDE SEQUENCE</scope>
    <source>
        <strain evidence="1">Hyas-2018</strain>
    </source>
</reference>
<name>A0ACB7SY31_HYAAI</name>
<keyword evidence="2" id="KW-1185">Reference proteome</keyword>
<accession>A0ACB7SY31</accession>
<sequence>MAGAEKTMRPFAARGRGHGLRANAVHTAVAPLRARAQAGRPREDVAVETRRCEKRASPSTEKKRHVRRARGGERAIEDKAPFKKKTGGSHTAQTSLRGSAAPVRSREGPPHAHARSENTLPAADKRGPRFRDDRAERGAPPLAPPTTRCAMEAVVVVTLREECSFGGAAAYPRNLFQPAAVAAGRQPATLAGPSRNDDGARQGARTLLVHQDTTSKKKIIIK</sequence>
<dbReference type="Proteomes" id="UP000821845">
    <property type="component" value="Chromosome 2"/>
</dbReference>
<dbReference type="EMBL" id="CM023482">
    <property type="protein sequence ID" value="KAH6937554.1"/>
    <property type="molecule type" value="Genomic_DNA"/>
</dbReference>
<protein>
    <submittedName>
        <fullName evidence="1">Uncharacterized protein</fullName>
    </submittedName>
</protein>
<evidence type="ECO:0000313" key="2">
    <source>
        <dbReference type="Proteomes" id="UP000821845"/>
    </source>
</evidence>
<evidence type="ECO:0000313" key="1">
    <source>
        <dbReference type="EMBL" id="KAH6937554.1"/>
    </source>
</evidence>
<organism evidence="1 2">
    <name type="scientific">Hyalomma asiaticum</name>
    <name type="common">Tick</name>
    <dbReference type="NCBI Taxonomy" id="266040"/>
    <lineage>
        <taxon>Eukaryota</taxon>
        <taxon>Metazoa</taxon>
        <taxon>Ecdysozoa</taxon>
        <taxon>Arthropoda</taxon>
        <taxon>Chelicerata</taxon>
        <taxon>Arachnida</taxon>
        <taxon>Acari</taxon>
        <taxon>Parasitiformes</taxon>
        <taxon>Ixodida</taxon>
        <taxon>Ixodoidea</taxon>
        <taxon>Ixodidae</taxon>
        <taxon>Hyalomminae</taxon>
        <taxon>Hyalomma</taxon>
    </lineage>
</organism>
<comment type="caution">
    <text evidence="1">The sequence shown here is derived from an EMBL/GenBank/DDBJ whole genome shotgun (WGS) entry which is preliminary data.</text>
</comment>